<dbReference type="InterPro" id="IPR050946">
    <property type="entry name" value="AP-1_TF_bZIP"/>
</dbReference>
<dbReference type="InterPro" id="IPR002112">
    <property type="entry name" value="Leuzip_Jun"/>
</dbReference>
<dbReference type="PRINTS" id="PR00043">
    <property type="entry name" value="LEUZIPPRJUN"/>
</dbReference>
<reference evidence="7" key="1">
    <citation type="submission" date="2025-08" db="UniProtKB">
        <authorList>
            <consortium name="RefSeq"/>
        </authorList>
    </citation>
    <scope>IDENTIFICATION</scope>
    <source>
        <tissue evidence="7">Muscle</tissue>
    </source>
</reference>
<dbReference type="Gene3D" id="1.20.5.170">
    <property type="match status" value="1"/>
</dbReference>
<sequence>METLLYCNSLSRSWGDTGTLKRHTTLDLDQSRPSKKSKIYTPLTSRDLNMLKLRSAELERLDIAHNRLTEEQEQHGGRLLDAMNQPYQTIALSAVNVLPQTVDSSSGSFNVLSCQLPIKCGPVKDEPLTFLTQSPSVSTINMENQEEMKLQRKRQRNRIAASNCRRRKLERIAYLEKKVRQMKAENDDFLSLVMGLREQMRDLKQRAMGHVQNGCQI</sequence>
<evidence type="ECO:0000256" key="1">
    <source>
        <dbReference type="ARBA" id="ARBA00006882"/>
    </source>
</evidence>
<dbReference type="PROSITE" id="PS00036">
    <property type="entry name" value="BZIP_BASIC"/>
    <property type="match status" value="1"/>
</dbReference>
<dbReference type="PANTHER" id="PTHR11462:SF35">
    <property type="entry name" value="TRANSCRIPTION FACTOR JRA"/>
    <property type="match status" value="1"/>
</dbReference>
<evidence type="ECO:0000313" key="6">
    <source>
        <dbReference type="Proteomes" id="UP000694941"/>
    </source>
</evidence>
<evidence type="ECO:0000256" key="2">
    <source>
        <dbReference type="ARBA" id="ARBA00023015"/>
    </source>
</evidence>
<evidence type="ECO:0000256" key="3">
    <source>
        <dbReference type="ARBA" id="ARBA00023125"/>
    </source>
</evidence>
<dbReference type="InterPro" id="IPR004827">
    <property type="entry name" value="bZIP"/>
</dbReference>
<dbReference type="SUPFAM" id="SSF57959">
    <property type="entry name" value="Leucine zipper domain"/>
    <property type="match status" value="1"/>
</dbReference>
<comment type="similarity">
    <text evidence="1">Belongs to the bZIP family. Jun subfamily.</text>
</comment>
<gene>
    <name evidence="7" type="primary">LOC106470565</name>
</gene>
<dbReference type="InterPro" id="IPR046347">
    <property type="entry name" value="bZIP_sf"/>
</dbReference>
<dbReference type="PROSITE" id="PS50217">
    <property type="entry name" value="BZIP"/>
    <property type="match status" value="1"/>
</dbReference>
<dbReference type="GeneID" id="106470565"/>
<keyword evidence="4" id="KW-0804">Transcription</keyword>
<dbReference type="Pfam" id="PF00170">
    <property type="entry name" value="bZIP_1"/>
    <property type="match status" value="1"/>
</dbReference>
<dbReference type="CDD" id="cd14696">
    <property type="entry name" value="bZIP_Jun"/>
    <property type="match status" value="1"/>
</dbReference>
<evidence type="ECO:0000259" key="5">
    <source>
        <dbReference type="PROSITE" id="PS50217"/>
    </source>
</evidence>
<evidence type="ECO:0000256" key="4">
    <source>
        <dbReference type="ARBA" id="ARBA00023163"/>
    </source>
</evidence>
<keyword evidence="6" id="KW-1185">Reference proteome</keyword>
<dbReference type="RefSeq" id="XP_013786583.1">
    <property type="nucleotide sequence ID" value="XM_013931129.2"/>
</dbReference>
<dbReference type="SMART" id="SM00338">
    <property type="entry name" value="BRLZ"/>
    <property type="match status" value="1"/>
</dbReference>
<organism evidence="6 7">
    <name type="scientific">Limulus polyphemus</name>
    <name type="common">Atlantic horseshoe crab</name>
    <dbReference type="NCBI Taxonomy" id="6850"/>
    <lineage>
        <taxon>Eukaryota</taxon>
        <taxon>Metazoa</taxon>
        <taxon>Ecdysozoa</taxon>
        <taxon>Arthropoda</taxon>
        <taxon>Chelicerata</taxon>
        <taxon>Merostomata</taxon>
        <taxon>Xiphosura</taxon>
        <taxon>Limulidae</taxon>
        <taxon>Limulus</taxon>
    </lineage>
</organism>
<name>A0ABM1BQA0_LIMPO</name>
<proteinExistence type="inferred from homology"/>
<feature type="domain" description="BZIP" evidence="5">
    <location>
        <begin position="147"/>
        <end position="210"/>
    </location>
</feature>
<accession>A0ABM1BQA0</accession>
<keyword evidence="3" id="KW-0238">DNA-binding</keyword>
<dbReference type="PANTHER" id="PTHR11462">
    <property type="entry name" value="JUN TRANSCRIPTION FACTOR-RELATED"/>
    <property type="match status" value="1"/>
</dbReference>
<dbReference type="Proteomes" id="UP000694941">
    <property type="component" value="Unplaced"/>
</dbReference>
<protein>
    <submittedName>
        <fullName evidence="7">Transcription factor AP-1-like</fullName>
    </submittedName>
</protein>
<evidence type="ECO:0000313" key="7">
    <source>
        <dbReference type="RefSeq" id="XP_013786583.1"/>
    </source>
</evidence>
<keyword evidence="2" id="KW-0805">Transcription regulation</keyword>